<accession>A0A4Z2FXG3</accession>
<protein>
    <submittedName>
        <fullName evidence="2">Uncharacterized protein</fullName>
    </submittedName>
</protein>
<comment type="caution">
    <text evidence="2">The sequence shown here is derived from an EMBL/GenBank/DDBJ whole genome shotgun (WGS) entry which is preliminary data.</text>
</comment>
<dbReference type="AlphaFoldDB" id="A0A4Z2FXG3"/>
<keyword evidence="3" id="KW-1185">Reference proteome</keyword>
<sequence length="105" mass="11983">MTLRGGVTQRQNTGLTSDWLAAAASPESLKQRSDPEDRQRPLWPAVVVVPLRRVDRGLQDVVRFGGRLRLLSEDNKQQQQQPEVIVKRRRLFEEVPERVAGELTV</sequence>
<dbReference type="EMBL" id="SRLO01000816">
    <property type="protein sequence ID" value="TNN45919.1"/>
    <property type="molecule type" value="Genomic_DNA"/>
</dbReference>
<reference evidence="2 3" key="1">
    <citation type="submission" date="2019-03" db="EMBL/GenBank/DDBJ databases">
        <title>First draft genome of Liparis tanakae, snailfish: a comprehensive survey of snailfish specific genes.</title>
        <authorList>
            <person name="Kim W."/>
            <person name="Song I."/>
            <person name="Jeong J.-H."/>
            <person name="Kim D."/>
            <person name="Kim S."/>
            <person name="Ryu S."/>
            <person name="Song J.Y."/>
            <person name="Lee S.K."/>
        </authorList>
    </citation>
    <scope>NUCLEOTIDE SEQUENCE [LARGE SCALE GENOMIC DNA]</scope>
    <source>
        <tissue evidence="2">Muscle</tissue>
    </source>
</reference>
<organism evidence="2 3">
    <name type="scientific">Liparis tanakae</name>
    <name type="common">Tanaka's snailfish</name>
    <dbReference type="NCBI Taxonomy" id="230148"/>
    <lineage>
        <taxon>Eukaryota</taxon>
        <taxon>Metazoa</taxon>
        <taxon>Chordata</taxon>
        <taxon>Craniata</taxon>
        <taxon>Vertebrata</taxon>
        <taxon>Euteleostomi</taxon>
        <taxon>Actinopterygii</taxon>
        <taxon>Neopterygii</taxon>
        <taxon>Teleostei</taxon>
        <taxon>Neoteleostei</taxon>
        <taxon>Acanthomorphata</taxon>
        <taxon>Eupercaria</taxon>
        <taxon>Perciformes</taxon>
        <taxon>Cottioidei</taxon>
        <taxon>Cottales</taxon>
        <taxon>Liparidae</taxon>
        <taxon>Liparis</taxon>
    </lineage>
</organism>
<name>A0A4Z2FXG3_9TELE</name>
<gene>
    <name evidence="2" type="ORF">EYF80_043868</name>
</gene>
<evidence type="ECO:0000313" key="2">
    <source>
        <dbReference type="EMBL" id="TNN45919.1"/>
    </source>
</evidence>
<feature type="region of interest" description="Disordered" evidence="1">
    <location>
        <begin position="1"/>
        <end position="38"/>
    </location>
</feature>
<proteinExistence type="predicted"/>
<evidence type="ECO:0000313" key="3">
    <source>
        <dbReference type="Proteomes" id="UP000314294"/>
    </source>
</evidence>
<dbReference type="Proteomes" id="UP000314294">
    <property type="component" value="Unassembled WGS sequence"/>
</dbReference>
<evidence type="ECO:0000256" key="1">
    <source>
        <dbReference type="SAM" id="MobiDB-lite"/>
    </source>
</evidence>
<feature type="compositionally biased region" description="Basic and acidic residues" evidence="1">
    <location>
        <begin position="29"/>
        <end position="38"/>
    </location>
</feature>